<evidence type="ECO:0000256" key="1">
    <source>
        <dbReference type="SAM" id="MobiDB-lite"/>
    </source>
</evidence>
<feature type="chain" id="PRO_5013460488" evidence="2">
    <location>
        <begin position="24"/>
        <end position="751"/>
    </location>
</feature>
<evidence type="ECO:0000256" key="2">
    <source>
        <dbReference type="SAM" id="SignalP"/>
    </source>
</evidence>
<organism evidence="3 4">
    <name type="scientific">Daphnia magna</name>
    <dbReference type="NCBI Taxonomy" id="35525"/>
    <lineage>
        <taxon>Eukaryota</taxon>
        <taxon>Metazoa</taxon>
        <taxon>Ecdysozoa</taxon>
        <taxon>Arthropoda</taxon>
        <taxon>Crustacea</taxon>
        <taxon>Branchiopoda</taxon>
        <taxon>Diplostraca</taxon>
        <taxon>Cladocera</taxon>
        <taxon>Anomopoda</taxon>
        <taxon>Daphniidae</taxon>
        <taxon>Daphnia</taxon>
    </lineage>
</organism>
<feature type="region of interest" description="Disordered" evidence="1">
    <location>
        <begin position="507"/>
        <end position="528"/>
    </location>
</feature>
<feature type="region of interest" description="Disordered" evidence="1">
    <location>
        <begin position="129"/>
        <end position="149"/>
    </location>
</feature>
<feature type="region of interest" description="Disordered" evidence="1">
    <location>
        <begin position="220"/>
        <end position="240"/>
    </location>
</feature>
<keyword evidence="4" id="KW-1185">Reference proteome</keyword>
<feature type="compositionally biased region" description="Pro residues" evidence="1">
    <location>
        <begin position="507"/>
        <end position="522"/>
    </location>
</feature>
<name>A0A0N8D4I8_9CRUS</name>
<keyword evidence="2" id="KW-0732">Signal</keyword>
<gene>
    <name evidence="3" type="ORF">APZ42_025692</name>
</gene>
<evidence type="ECO:0000313" key="4">
    <source>
        <dbReference type="Proteomes" id="UP000076858"/>
    </source>
</evidence>
<reference evidence="3 4" key="1">
    <citation type="submission" date="2016-03" db="EMBL/GenBank/DDBJ databases">
        <title>EvidentialGene: Evidence-directed Construction of Genes on Genomes.</title>
        <authorList>
            <person name="Gilbert D.G."/>
            <person name="Choi J.-H."/>
            <person name="Mockaitis K."/>
            <person name="Colbourne J."/>
            <person name="Pfrender M."/>
        </authorList>
    </citation>
    <scope>NUCLEOTIDE SEQUENCE [LARGE SCALE GENOMIC DNA]</scope>
    <source>
        <strain evidence="3 4">Xinb3</strain>
        <tissue evidence="3">Complete organism</tissue>
    </source>
</reference>
<dbReference type="PROSITE" id="PS51257">
    <property type="entry name" value="PROKAR_LIPOPROTEIN"/>
    <property type="match status" value="1"/>
</dbReference>
<dbReference type="AlphaFoldDB" id="A0A0N8D4I8"/>
<feature type="region of interest" description="Disordered" evidence="1">
    <location>
        <begin position="69"/>
        <end position="90"/>
    </location>
</feature>
<protein>
    <submittedName>
        <fullName evidence="3">Uncharacterized protein</fullName>
    </submittedName>
</protein>
<dbReference type="OrthoDB" id="6363232at2759"/>
<evidence type="ECO:0000313" key="3">
    <source>
        <dbReference type="EMBL" id="KZS09886.1"/>
    </source>
</evidence>
<feature type="compositionally biased region" description="Polar residues" evidence="1">
    <location>
        <begin position="69"/>
        <end position="78"/>
    </location>
</feature>
<dbReference type="Proteomes" id="UP000076858">
    <property type="component" value="Unassembled WGS sequence"/>
</dbReference>
<sequence length="751" mass="81599">MWQRPRLALILAVSALACYIAQAEETESTEHNKRQAARWRWPDENPSRVGAGRLIPIGRPAVDKLQLQPVTPQQPYDKSSTHDRAPIGNVPKTSHVLTTVINKPATTVVAPSLPPIPAKATMEAVKVTTASDNEKPAATSGKNSSGVPLLKDAGKPGNPYILLNDIFPPKNSIRTKEQEEANFNLLQHKDLGGLDASEVYLADDDLFVVRGFDFKKPYSADPPGPPISDYQAPAPLPPPPPEPGTVFYPSNETDATFNFFNPDFNSKDPSDLPFFPFIPGGLGESNEQPPNFPEDPNFLPFPFLPPPAPHWTEEKEFSDNDIRDPFQSAGPTGGSFPFPQGGPPPGHGFALFNGTQGPPPPSGLNGFPGIGGTPPFQVGNPQAGPPGGLQRPPGFPPGAPGGFRPGGPADLPPINGPNANVTLVDDEEDVPFTPLFPERPVEFYYPTHNTTAQPPGPFGPGIFVPPPVHFFAPRNSSEVINVEISPKLFLPPFNLPNYYKKVSPPAARPFPPRPQNIPPPGHSPSGQFDGIYGFKQHAQKVPAYTPIALKPSINPIKPILATDPNPQVVPIKAALLDTPSKEVSQVPQVVRHYQPFGYSYQQGYPPFYTPHDPIAGNQNPIKLSVPQSTQHNHNIPSQQHPQHPPYLPIKATPVSLESDINVNYRPQRPAINPDSEIIDPALLRPNPPQNWNPYAAVYAHQIQPPKYESLSQPTDQQPTVTTSNREKPANFVAVYRIGGGSYSYNLGGRRR</sequence>
<dbReference type="EMBL" id="LRGB01001937">
    <property type="protein sequence ID" value="KZS09886.1"/>
    <property type="molecule type" value="Genomic_DNA"/>
</dbReference>
<proteinExistence type="predicted"/>
<comment type="caution">
    <text evidence="3">The sequence shown here is derived from an EMBL/GenBank/DDBJ whole genome shotgun (WGS) entry which is preliminary data.</text>
</comment>
<feature type="signal peptide" evidence="2">
    <location>
        <begin position="1"/>
        <end position="23"/>
    </location>
</feature>
<feature type="region of interest" description="Disordered" evidence="1">
    <location>
        <begin position="25"/>
        <end position="47"/>
    </location>
</feature>
<accession>A0A0N8D4I8</accession>